<reference evidence="1" key="1">
    <citation type="submission" date="2020-06" db="EMBL/GenBank/DDBJ databases">
        <authorList>
            <person name="Li T."/>
            <person name="Hu X."/>
            <person name="Zhang T."/>
            <person name="Song X."/>
            <person name="Zhang H."/>
            <person name="Dai N."/>
            <person name="Sheng W."/>
            <person name="Hou X."/>
            <person name="Wei L."/>
        </authorList>
    </citation>
    <scope>NUCLEOTIDE SEQUENCE</scope>
    <source>
        <strain evidence="1">G02</strain>
        <tissue evidence="1">Leaf</tissue>
    </source>
</reference>
<name>A0AAW2PI43_SESRA</name>
<proteinExistence type="predicted"/>
<comment type="caution">
    <text evidence="1">The sequence shown here is derived from an EMBL/GenBank/DDBJ whole genome shotgun (WGS) entry which is preliminary data.</text>
</comment>
<accession>A0AAW2PI43</accession>
<reference evidence="1" key="2">
    <citation type="journal article" date="2024" name="Plant">
        <title>Genomic evolution and insights into agronomic trait innovations of Sesamum species.</title>
        <authorList>
            <person name="Miao H."/>
            <person name="Wang L."/>
            <person name="Qu L."/>
            <person name="Liu H."/>
            <person name="Sun Y."/>
            <person name="Le M."/>
            <person name="Wang Q."/>
            <person name="Wei S."/>
            <person name="Zheng Y."/>
            <person name="Lin W."/>
            <person name="Duan Y."/>
            <person name="Cao H."/>
            <person name="Xiong S."/>
            <person name="Wang X."/>
            <person name="Wei L."/>
            <person name="Li C."/>
            <person name="Ma Q."/>
            <person name="Ju M."/>
            <person name="Zhao R."/>
            <person name="Li G."/>
            <person name="Mu C."/>
            <person name="Tian Q."/>
            <person name="Mei H."/>
            <person name="Zhang T."/>
            <person name="Gao T."/>
            <person name="Zhang H."/>
        </authorList>
    </citation>
    <scope>NUCLEOTIDE SEQUENCE</scope>
    <source>
        <strain evidence="1">G02</strain>
    </source>
</reference>
<organism evidence="1">
    <name type="scientific">Sesamum radiatum</name>
    <name type="common">Black benniseed</name>
    <dbReference type="NCBI Taxonomy" id="300843"/>
    <lineage>
        <taxon>Eukaryota</taxon>
        <taxon>Viridiplantae</taxon>
        <taxon>Streptophyta</taxon>
        <taxon>Embryophyta</taxon>
        <taxon>Tracheophyta</taxon>
        <taxon>Spermatophyta</taxon>
        <taxon>Magnoliopsida</taxon>
        <taxon>eudicotyledons</taxon>
        <taxon>Gunneridae</taxon>
        <taxon>Pentapetalae</taxon>
        <taxon>asterids</taxon>
        <taxon>lamiids</taxon>
        <taxon>Lamiales</taxon>
        <taxon>Pedaliaceae</taxon>
        <taxon>Sesamum</taxon>
    </lineage>
</organism>
<dbReference type="EMBL" id="JACGWJ010000017">
    <property type="protein sequence ID" value="KAL0355378.1"/>
    <property type="molecule type" value="Genomic_DNA"/>
</dbReference>
<protein>
    <submittedName>
        <fullName evidence="1">Uncharacterized protein</fullName>
    </submittedName>
</protein>
<dbReference type="AlphaFoldDB" id="A0AAW2PI43"/>
<sequence length="69" mass="7605">MCEDESLLLDQANLPVAPSAEWADLCPQAFLPVNILSGTAAAPPLQWRARKKEEKVMGRRAACRRWGIG</sequence>
<evidence type="ECO:0000313" key="1">
    <source>
        <dbReference type="EMBL" id="KAL0355378.1"/>
    </source>
</evidence>
<gene>
    <name evidence="1" type="ORF">Sradi_3984700</name>
</gene>